<dbReference type="AlphaFoldDB" id="A0A1I5TG43"/>
<dbReference type="NCBIfam" id="TIGR01705">
    <property type="entry name" value="MTA_SAH-nuc-hyp"/>
    <property type="match status" value="1"/>
</dbReference>
<reference evidence="2 3" key="1">
    <citation type="submission" date="2016-10" db="EMBL/GenBank/DDBJ databases">
        <authorList>
            <person name="de Groot N.N."/>
        </authorList>
    </citation>
    <scope>NUCLEOTIDE SEQUENCE [LARGE SCALE GENOMIC DNA]</scope>
    <source>
        <strain evidence="2 3">CGMCC 1.9113</strain>
    </source>
</reference>
<name>A0A1I5TG43_9SPHN</name>
<evidence type="ECO:0000313" key="3">
    <source>
        <dbReference type="Proteomes" id="UP000199586"/>
    </source>
</evidence>
<keyword evidence="3" id="KW-1185">Reference proteome</keyword>
<dbReference type="GO" id="GO:0009116">
    <property type="term" value="P:nucleoside metabolic process"/>
    <property type="evidence" value="ECO:0007669"/>
    <property type="project" value="InterPro"/>
</dbReference>
<proteinExistence type="predicted"/>
<dbReference type="Gene3D" id="3.40.50.1580">
    <property type="entry name" value="Nucleoside phosphorylase domain"/>
    <property type="match status" value="1"/>
</dbReference>
<gene>
    <name evidence="2" type="ORF">SAMN04488241_1087</name>
</gene>
<dbReference type="SUPFAM" id="SSF53167">
    <property type="entry name" value="Purine and uridine phosphorylases"/>
    <property type="match status" value="1"/>
</dbReference>
<sequence length="221" mass="23276">MGIVIGNPLTDRSAGSRHVLFVMATDHEYREKLRARINPLITGVGPVEAAIGTTIRLEQLRAAGELPDLVVSLGSAGSRRCELGGVYQIGSVSWRDIDASPLGFPPGVTPFADHPPVISLPTPLAGVPCATLSTGSDIVAGDRYATIDADLVDMETFAVLRACQRFGVSMIGLRGVSDGPGKLDGVSGWTELLPLLDERLAAVVDRLILSQAPTRRSPPTS</sequence>
<dbReference type="InterPro" id="IPR035994">
    <property type="entry name" value="Nucleoside_phosphorylase_sf"/>
</dbReference>
<protein>
    <submittedName>
        <fullName evidence="2">Adenosylhomocysteine nucleosidase</fullName>
    </submittedName>
</protein>
<accession>A0A1I5TG43</accession>
<dbReference type="Proteomes" id="UP000199586">
    <property type="component" value="Unassembled WGS sequence"/>
</dbReference>
<dbReference type="InterPro" id="IPR010050">
    <property type="entry name" value="MTA_SAH_nuc_hyp"/>
</dbReference>
<dbReference type="InterPro" id="IPR000845">
    <property type="entry name" value="Nucleoside_phosphorylase_d"/>
</dbReference>
<feature type="domain" description="Nucleoside phosphorylase" evidence="1">
    <location>
        <begin position="144"/>
        <end position="208"/>
    </location>
</feature>
<evidence type="ECO:0000259" key="1">
    <source>
        <dbReference type="Pfam" id="PF01048"/>
    </source>
</evidence>
<dbReference type="GO" id="GO:0003824">
    <property type="term" value="F:catalytic activity"/>
    <property type="evidence" value="ECO:0007669"/>
    <property type="project" value="InterPro"/>
</dbReference>
<dbReference type="Pfam" id="PF01048">
    <property type="entry name" value="PNP_UDP_1"/>
    <property type="match status" value="1"/>
</dbReference>
<evidence type="ECO:0000313" key="2">
    <source>
        <dbReference type="EMBL" id="SFP82009.1"/>
    </source>
</evidence>
<organism evidence="2 3">
    <name type="scientific">Sphingomonas rubra</name>
    <dbReference type="NCBI Taxonomy" id="634430"/>
    <lineage>
        <taxon>Bacteria</taxon>
        <taxon>Pseudomonadati</taxon>
        <taxon>Pseudomonadota</taxon>
        <taxon>Alphaproteobacteria</taxon>
        <taxon>Sphingomonadales</taxon>
        <taxon>Sphingomonadaceae</taxon>
        <taxon>Sphingomonas</taxon>
    </lineage>
</organism>
<dbReference type="STRING" id="634430.SAMN04488241_1087"/>
<dbReference type="OrthoDB" id="997641at2"/>
<dbReference type="RefSeq" id="WP_093333660.1">
    <property type="nucleotide sequence ID" value="NZ_FOXP01000008.1"/>
</dbReference>
<dbReference type="EMBL" id="FOXP01000008">
    <property type="protein sequence ID" value="SFP82009.1"/>
    <property type="molecule type" value="Genomic_DNA"/>
</dbReference>